<protein>
    <submittedName>
        <fullName evidence="1">Uncharacterized protein</fullName>
    </submittedName>
</protein>
<sequence>MATILAVIADTITDVIIISTYFVPPFWVSKFSTC</sequence>
<accession>A0A8S5TZW4</accession>
<dbReference type="EMBL" id="BK015967">
    <property type="protein sequence ID" value="DAF87722.1"/>
    <property type="molecule type" value="Genomic_DNA"/>
</dbReference>
<evidence type="ECO:0000313" key="1">
    <source>
        <dbReference type="EMBL" id="DAF87722.1"/>
    </source>
</evidence>
<name>A0A8S5TZW4_9CAUD</name>
<proteinExistence type="predicted"/>
<organism evidence="1">
    <name type="scientific">Myoviridae sp. ctMne5</name>
    <dbReference type="NCBI Taxonomy" id="2825089"/>
    <lineage>
        <taxon>Viruses</taxon>
        <taxon>Duplodnaviria</taxon>
        <taxon>Heunggongvirae</taxon>
        <taxon>Uroviricota</taxon>
        <taxon>Caudoviricetes</taxon>
    </lineage>
</organism>
<reference evidence="1" key="1">
    <citation type="journal article" date="2021" name="Proc. Natl. Acad. Sci. U.S.A.">
        <title>A Catalog of Tens of Thousands of Viruses from Human Metagenomes Reveals Hidden Associations with Chronic Diseases.</title>
        <authorList>
            <person name="Tisza M.J."/>
            <person name="Buck C.B."/>
        </authorList>
    </citation>
    <scope>NUCLEOTIDE SEQUENCE</scope>
    <source>
        <strain evidence="1">CtMne5</strain>
    </source>
</reference>